<dbReference type="Proteomes" id="UP000826656">
    <property type="component" value="Unassembled WGS sequence"/>
</dbReference>
<sequence>MTRTRLTVTDGRGEALPKAVVDAPARGRGRAQARGRARGMTLARDHGCGAAPVRGRTREASPEPQIDDKEDQVPLEPAVTFASGYITLMSF</sequence>
<accession>A0ABQ7W1G6</accession>
<organism evidence="2 3">
    <name type="scientific">Solanum tuberosum</name>
    <name type="common">Potato</name>
    <dbReference type="NCBI Taxonomy" id="4113"/>
    <lineage>
        <taxon>Eukaryota</taxon>
        <taxon>Viridiplantae</taxon>
        <taxon>Streptophyta</taxon>
        <taxon>Embryophyta</taxon>
        <taxon>Tracheophyta</taxon>
        <taxon>Spermatophyta</taxon>
        <taxon>Magnoliopsida</taxon>
        <taxon>eudicotyledons</taxon>
        <taxon>Gunneridae</taxon>
        <taxon>Pentapetalae</taxon>
        <taxon>asterids</taxon>
        <taxon>lamiids</taxon>
        <taxon>Solanales</taxon>
        <taxon>Solanaceae</taxon>
        <taxon>Solanoideae</taxon>
        <taxon>Solaneae</taxon>
        <taxon>Solanum</taxon>
    </lineage>
</organism>
<evidence type="ECO:0000256" key="1">
    <source>
        <dbReference type="SAM" id="MobiDB-lite"/>
    </source>
</evidence>
<gene>
    <name evidence="2" type="ORF">KY290_011045</name>
</gene>
<protein>
    <submittedName>
        <fullName evidence="2">Uncharacterized protein</fullName>
    </submittedName>
</protein>
<evidence type="ECO:0000313" key="3">
    <source>
        <dbReference type="Proteomes" id="UP000826656"/>
    </source>
</evidence>
<proteinExistence type="predicted"/>
<reference evidence="2 3" key="1">
    <citation type="journal article" date="2021" name="bioRxiv">
        <title>Chromosome-scale and haplotype-resolved genome assembly of a tetraploid potato cultivar.</title>
        <authorList>
            <person name="Sun H."/>
            <person name="Jiao W.-B."/>
            <person name="Krause K."/>
            <person name="Campoy J.A."/>
            <person name="Goel M."/>
            <person name="Folz-Donahue K."/>
            <person name="Kukat C."/>
            <person name="Huettel B."/>
            <person name="Schneeberger K."/>
        </authorList>
    </citation>
    <scope>NUCLEOTIDE SEQUENCE [LARGE SCALE GENOMIC DNA]</scope>
    <source>
        <strain evidence="2">SolTubOtavaFocal</strain>
        <tissue evidence="2">Leaves</tissue>
    </source>
</reference>
<keyword evidence="3" id="KW-1185">Reference proteome</keyword>
<name>A0ABQ7W1G6_SOLTU</name>
<dbReference type="EMBL" id="JAIVGD010000005">
    <property type="protein sequence ID" value="KAH0773908.1"/>
    <property type="molecule type" value="Genomic_DNA"/>
</dbReference>
<feature type="region of interest" description="Disordered" evidence="1">
    <location>
        <begin position="23"/>
        <end position="74"/>
    </location>
</feature>
<evidence type="ECO:0000313" key="2">
    <source>
        <dbReference type="EMBL" id="KAH0773908.1"/>
    </source>
</evidence>
<feature type="compositionally biased region" description="Basic residues" evidence="1">
    <location>
        <begin position="27"/>
        <end position="37"/>
    </location>
</feature>
<comment type="caution">
    <text evidence="2">The sequence shown here is derived from an EMBL/GenBank/DDBJ whole genome shotgun (WGS) entry which is preliminary data.</text>
</comment>